<reference evidence="3" key="1">
    <citation type="journal article" date="2014" name="Int. J. Syst. Evol. Microbiol.">
        <title>Complete genome sequence of Corynebacterium casei LMG S-19264T (=DSM 44701T), isolated from a smear-ripened cheese.</title>
        <authorList>
            <consortium name="US DOE Joint Genome Institute (JGI-PGF)"/>
            <person name="Walter F."/>
            <person name="Albersmeier A."/>
            <person name="Kalinowski J."/>
            <person name="Ruckert C."/>
        </authorList>
    </citation>
    <scope>NUCLEOTIDE SEQUENCE</scope>
    <source>
        <strain evidence="3">JCM 19831</strain>
    </source>
</reference>
<feature type="region of interest" description="Disordered" evidence="1">
    <location>
        <begin position="141"/>
        <end position="181"/>
    </location>
</feature>
<gene>
    <name evidence="3" type="ORF">GCM10007977_051310</name>
</gene>
<reference evidence="3" key="2">
    <citation type="submission" date="2020-09" db="EMBL/GenBank/DDBJ databases">
        <authorList>
            <person name="Sun Q."/>
            <person name="Ohkuma M."/>
        </authorList>
    </citation>
    <scope>NUCLEOTIDE SEQUENCE</scope>
    <source>
        <strain evidence="3">JCM 19831</strain>
    </source>
</reference>
<feature type="transmembrane region" description="Helical" evidence="2">
    <location>
        <begin position="54"/>
        <end position="74"/>
    </location>
</feature>
<keyword evidence="2" id="KW-1133">Transmembrane helix</keyword>
<keyword evidence="2" id="KW-0472">Membrane</keyword>
<keyword evidence="4" id="KW-1185">Reference proteome</keyword>
<feature type="transmembrane region" description="Helical" evidence="2">
    <location>
        <begin position="108"/>
        <end position="129"/>
    </location>
</feature>
<protein>
    <submittedName>
        <fullName evidence="3">Uncharacterized protein</fullName>
    </submittedName>
</protein>
<dbReference type="Pfam" id="PF09534">
    <property type="entry name" value="Trp_oprn_chp"/>
    <property type="match status" value="1"/>
</dbReference>
<dbReference type="RefSeq" id="WP_190252485.1">
    <property type="nucleotide sequence ID" value="NZ_BMPI01000026.1"/>
</dbReference>
<organism evidence="3 4">
    <name type="scientific">Dactylosporangium sucinum</name>
    <dbReference type="NCBI Taxonomy" id="1424081"/>
    <lineage>
        <taxon>Bacteria</taxon>
        <taxon>Bacillati</taxon>
        <taxon>Actinomycetota</taxon>
        <taxon>Actinomycetes</taxon>
        <taxon>Micromonosporales</taxon>
        <taxon>Micromonosporaceae</taxon>
        <taxon>Dactylosporangium</taxon>
    </lineage>
</organism>
<feature type="transmembrane region" description="Helical" evidence="2">
    <location>
        <begin position="81"/>
        <end position="102"/>
    </location>
</feature>
<dbReference type="AlphaFoldDB" id="A0A917TXP0"/>
<keyword evidence="2" id="KW-0812">Transmembrane</keyword>
<evidence type="ECO:0000313" key="4">
    <source>
        <dbReference type="Proteomes" id="UP000642070"/>
    </source>
</evidence>
<evidence type="ECO:0000256" key="2">
    <source>
        <dbReference type="SAM" id="Phobius"/>
    </source>
</evidence>
<proteinExistence type="predicted"/>
<dbReference type="EMBL" id="BMPI01000026">
    <property type="protein sequence ID" value="GGM43551.1"/>
    <property type="molecule type" value="Genomic_DNA"/>
</dbReference>
<sequence>MRLDGRRGLTVVALACGAAAAVVLLAATRGWQEVVTERVAPLPPATTHRTGTDLAPWLPALGAVALAGAGALLATRGAARLVVGGLLSVAGAGIAAAALLTLGDGVTVAWPVLSALAGIVVAAAGVATVRSGRTWPAMGARYERPKRPDAPDGAPRRPASQAELWDALDRGEDPTTRDGGG</sequence>
<feature type="compositionally biased region" description="Basic and acidic residues" evidence="1">
    <location>
        <begin position="167"/>
        <end position="181"/>
    </location>
</feature>
<name>A0A917TXP0_9ACTN</name>
<feature type="compositionally biased region" description="Basic and acidic residues" evidence="1">
    <location>
        <begin position="141"/>
        <end position="150"/>
    </location>
</feature>
<evidence type="ECO:0000256" key="1">
    <source>
        <dbReference type="SAM" id="MobiDB-lite"/>
    </source>
</evidence>
<dbReference type="InterPro" id="IPR019051">
    <property type="entry name" value="Trp_biosyn_TM_oprn/chp"/>
</dbReference>
<dbReference type="Proteomes" id="UP000642070">
    <property type="component" value="Unassembled WGS sequence"/>
</dbReference>
<evidence type="ECO:0000313" key="3">
    <source>
        <dbReference type="EMBL" id="GGM43551.1"/>
    </source>
</evidence>
<comment type="caution">
    <text evidence="3">The sequence shown here is derived from an EMBL/GenBank/DDBJ whole genome shotgun (WGS) entry which is preliminary data.</text>
</comment>
<accession>A0A917TXP0</accession>